<dbReference type="PANTHER" id="PTHR30469:SF15">
    <property type="entry name" value="HLYD FAMILY OF SECRETION PROTEINS"/>
    <property type="match status" value="1"/>
</dbReference>
<dbReference type="RefSeq" id="WP_211784923.1">
    <property type="nucleotide sequence ID" value="NZ_CP047289.1"/>
</dbReference>
<feature type="chain" id="PRO_5035163350" evidence="3">
    <location>
        <begin position="18"/>
        <end position="372"/>
    </location>
</feature>
<reference evidence="6" key="1">
    <citation type="submission" date="2020-01" db="EMBL/GenBank/DDBJ databases">
        <authorList>
            <person name="Yang Y."/>
            <person name="Kwon Y.M."/>
        </authorList>
    </citation>
    <scope>NUCLEOTIDE SEQUENCE</scope>
    <source>
        <strain evidence="6">PG104</strain>
    </source>
</reference>
<dbReference type="Gene3D" id="2.40.30.170">
    <property type="match status" value="1"/>
</dbReference>
<feature type="signal peptide" evidence="3">
    <location>
        <begin position="1"/>
        <end position="17"/>
    </location>
</feature>
<feature type="domain" description="CusB-like beta-barrel" evidence="4">
    <location>
        <begin position="227"/>
        <end position="295"/>
    </location>
</feature>
<feature type="coiled-coil region" evidence="2">
    <location>
        <begin position="103"/>
        <end position="191"/>
    </location>
</feature>
<dbReference type="InterPro" id="IPR058627">
    <property type="entry name" value="MdtA-like_C"/>
</dbReference>
<feature type="domain" description="Multidrug resistance protein MdtA-like C-terminal permuted SH3" evidence="5">
    <location>
        <begin position="305"/>
        <end position="354"/>
    </location>
</feature>
<dbReference type="Gene3D" id="1.10.287.470">
    <property type="entry name" value="Helix hairpin bin"/>
    <property type="match status" value="1"/>
</dbReference>
<dbReference type="InterPro" id="IPR006143">
    <property type="entry name" value="RND_pump_MFP"/>
</dbReference>
<dbReference type="SUPFAM" id="SSF111369">
    <property type="entry name" value="HlyD-like secretion proteins"/>
    <property type="match status" value="1"/>
</dbReference>
<accession>A0A8J8MSJ9</accession>
<dbReference type="Pfam" id="PF25967">
    <property type="entry name" value="RND-MFP_C"/>
    <property type="match status" value="1"/>
</dbReference>
<dbReference type="PANTHER" id="PTHR30469">
    <property type="entry name" value="MULTIDRUG RESISTANCE PROTEIN MDTA"/>
    <property type="match status" value="1"/>
</dbReference>
<dbReference type="KEGG" id="fap:GR316_04960"/>
<dbReference type="AlphaFoldDB" id="A0A8J8MSJ9"/>
<keyword evidence="2" id="KW-0175">Coiled coil</keyword>
<name>A0A8J8MSJ9_9RHOB</name>
<organism evidence="6 7">
    <name type="scientific">Falsirhodobacter algicola</name>
    <dbReference type="NCBI Taxonomy" id="2692330"/>
    <lineage>
        <taxon>Bacteria</taxon>
        <taxon>Pseudomonadati</taxon>
        <taxon>Pseudomonadota</taxon>
        <taxon>Alphaproteobacteria</taxon>
        <taxon>Rhodobacterales</taxon>
        <taxon>Paracoccaceae</taxon>
        <taxon>Falsirhodobacter</taxon>
    </lineage>
</organism>
<evidence type="ECO:0000259" key="4">
    <source>
        <dbReference type="Pfam" id="PF25954"/>
    </source>
</evidence>
<evidence type="ECO:0000313" key="7">
    <source>
        <dbReference type="Proteomes" id="UP000679284"/>
    </source>
</evidence>
<dbReference type="Proteomes" id="UP000679284">
    <property type="component" value="Chromosome"/>
</dbReference>
<evidence type="ECO:0000256" key="2">
    <source>
        <dbReference type="SAM" id="Coils"/>
    </source>
</evidence>
<dbReference type="NCBIfam" id="TIGR01730">
    <property type="entry name" value="RND_mfp"/>
    <property type="match status" value="1"/>
</dbReference>
<evidence type="ECO:0000256" key="1">
    <source>
        <dbReference type="ARBA" id="ARBA00009477"/>
    </source>
</evidence>
<dbReference type="GO" id="GO:0015562">
    <property type="term" value="F:efflux transmembrane transporter activity"/>
    <property type="evidence" value="ECO:0007669"/>
    <property type="project" value="TreeGrafter"/>
</dbReference>
<dbReference type="EMBL" id="CP047289">
    <property type="protein sequence ID" value="QUS35677.1"/>
    <property type="molecule type" value="Genomic_DNA"/>
</dbReference>
<dbReference type="InterPro" id="IPR058792">
    <property type="entry name" value="Beta-barrel_RND_2"/>
</dbReference>
<comment type="similarity">
    <text evidence="1">Belongs to the membrane fusion protein (MFP) (TC 8.A.1) family.</text>
</comment>
<sequence>MIRTLLLLTLGALPALGQTPDLPAISVVPVEMQRMTERVIASGLVQPVNRIDLYPLIDGQPVEALLADLGDRVEVGAVLARLSTDALELQRSRIVAQRASAVASVAQARAGLAEAQAAEAEAQGAASRARELAARNAASAATLEQALANAASATARVESARQSIAAAEAEVQVAEAQLADLDLQVARAEVRAPQSGLVIERNAVVGAVSSAGAAPMFVLAEDGALELRAEVAEPDLLRLRPGQPARLTTATGDTIDGEVRLIEPQIDADTRLGHVRIAAAAPLLRPGMFLRAAIVTADRTAPSLPLTAVGMGPDGAYAMQSDDGTVRRRPVTTGIRDTDRVEITSGLAPGDKVVARAGAFVRDGDRIAPVDP</sequence>
<protein>
    <submittedName>
        <fullName evidence="6">Efflux RND transporter periplasmic adaptor subunit</fullName>
    </submittedName>
</protein>
<evidence type="ECO:0000259" key="5">
    <source>
        <dbReference type="Pfam" id="PF25967"/>
    </source>
</evidence>
<dbReference type="Pfam" id="PF25954">
    <property type="entry name" value="Beta-barrel_RND_2"/>
    <property type="match status" value="1"/>
</dbReference>
<gene>
    <name evidence="6" type="ORF">GR316_04960</name>
</gene>
<proteinExistence type="inferred from homology"/>
<dbReference type="Gene3D" id="2.40.50.100">
    <property type="match status" value="1"/>
</dbReference>
<dbReference type="Gene3D" id="2.40.420.20">
    <property type="match status" value="1"/>
</dbReference>
<evidence type="ECO:0000313" key="6">
    <source>
        <dbReference type="EMBL" id="QUS35677.1"/>
    </source>
</evidence>
<evidence type="ECO:0000256" key="3">
    <source>
        <dbReference type="SAM" id="SignalP"/>
    </source>
</evidence>
<dbReference type="GO" id="GO:1990281">
    <property type="term" value="C:efflux pump complex"/>
    <property type="evidence" value="ECO:0007669"/>
    <property type="project" value="TreeGrafter"/>
</dbReference>
<keyword evidence="7" id="KW-1185">Reference proteome</keyword>
<keyword evidence="3" id="KW-0732">Signal</keyword>